<dbReference type="Pfam" id="PF00067">
    <property type="entry name" value="p450"/>
    <property type="match status" value="1"/>
</dbReference>
<dbReference type="Proteomes" id="UP000716446">
    <property type="component" value="Unassembled WGS sequence"/>
</dbReference>
<dbReference type="GO" id="GO:0016705">
    <property type="term" value="F:oxidoreductase activity, acting on paired donors, with incorporation or reduction of molecular oxygen"/>
    <property type="evidence" value="ECO:0007669"/>
    <property type="project" value="InterPro"/>
</dbReference>
<evidence type="ECO:0000256" key="5">
    <source>
        <dbReference type="ARBA" id="ARBA00023004"/>
    </source>
</evidence>
<dbReference type="PANTHER" id="PTHR24305">
    <property type="entry name" value="CYTOCHROME P450"/>
    <property type="match status" value="1"/>
</dbReference>
<dbReference type="GO" id="GO:0005506">
    <property type="term" value="F:iron ion binding"/>
    <property type="evidence" value="ECO:0007669"/>
    <property type="project" value="InterPro"/>
</dbReference>
<dbReference type="PRINTS" id="PR00385">
    <property type="entry name" value="P450"/>
</dbReference>
<comment type="similarity">
    <text evidence="2 7">Belongs to the cytochrome P450 family.</text>
</comment>
<dbReference type="PANTHER" id="PTHR24305:SF210">
    <property type="entry name" value="CYTOCHROME P450 MONOOXYGENASE ASQL-RELATED"/>
    <property type="match status" value="1"/>
</dbReference>
<dbReference type="AlphaFoldDB" id="A0A9N8JJP0"/>
<accession>A0A9N8JJP0</accession>
<evidence type="ECO:0000256" key="7">
    <source>
        <dbReference type="RuleBase" id="RU000461"/>
    </source>
</evidence>
<organism evidence="8 9">
    <name type="scientific">Aureobasidium vineae</name>
    <dbReference type="NCBI Taxonomy" id="2773715"/>
    <lineage>
        <taxon>Eukaryota</taxon>
        <taxon>Fungi</taxon>
        <taxon>Dikarya</taxon>
        <taxon>Ascomycota</taxon>
        <taxon>Pezizomycotina</taxon>
        <taxon>Dothideomycetes</taxon>
        <taxon>Dothideomycetidae</taxon>
        <taxon>Dothideales</taxon>
        <taxon>Saccotheciaceae</taxon>
        <taxon>Aureobasidium</taxon>
    </lineage>
</organism>
<keyword evidence="3 6" id="KW-0349">Heme</keyword>
<gene>
    <name evidence="8" type="ORF">AWRI4619_LOCUS5272</name>
</gene>
<dbReference type="InterPro" id="IPR050121">
    <property type="entry name" value="Cytochrome_P450_monoxygenase"/>
</dbReference>
<dbReference type="SUPFAM" id="SSF48264">
    <property type="entry name" value="Cytochrome P450"/>
    <property type="match status" value="1"/>
</dbReference>
<feature type="non-terminal residue" evidence="8">
    <location>
        <position position="1"/>
    </location>
</feature>
<evidence type="ECO:0000256" key="4">
    <source>
        <dbReference type="ARBA" id="ARBA00022723"/>
    </source>
</evidence>
<name>A0A9N8JJP0_9PEZI</name>
<evidence type="ECO:0000256" key="6">
    <source>
        <dbReference type="PIRSR" id="PIRSR602403-1"/>
    </source>
</evidence>
<evidence type="ECO:0000256" key="3">
    <source>
        <dbReference type="ARBA" id="ARBA00022617"/>
    </source>
</evidence>
<dbReference type="InterPro" id="IPR001128">
    <property type="entry name" value="Cyt_P450"/>
</dbReference>
<protein>
    <recommendedName>
        <fullName evidence="10">Cytochrome P450 monooxygenase</fullName>
    </recommendedName>
</protein>
<keyword evidence="5 6" id="KW-0408">Iron</keyword>
<keyword evidence="7" id="KW-0503">Monooxygenase</keyword>
<keyword evidence="4 6" id="KW-0479">Metal-binding</keyword>
<evidence type="ECO:0000256" key="2">
    <source>
        <dbReference type="ARBA" id="ARBA00010617"/>
    </source>
</evidence>
<comment type="caution">
    <text evidence="8">The sequence shown here is derived from an EMBL/GenBank/DDBJ whole genome shotgun (WGS) entry which is preliminary data.</text>
</comment>
<feature type="binding site" description="axial binding residue" evidence="6">
    <location>
        <position position="422"/>
    </location>
    <ligand>
        <name>heme</name>
        <dbReference type="ChEBI" id="CHEBI:30413"/>
    </ligand>
    <ligandPart>
        <name>Fe</name>
        <dbReference type="ChEBI" id="CHEBI:18248"/>
    </ligandPart>
</feature>
<reference evidence="8" key="1">
    <citation type="submission" date="2020-06" db="EMBL/GenBank/DDBJ databases">
        <authorList>
            <person name="Onetto C."/>
        </authorList>
    </citation>
    <scope>NUCLEOTIDE SEQUENCE</scope>
</reference>
<comment type="cofactor">
    <cofactor evidence="1 6">
        <name>heme</name>
        <dbReference type="ChEBI" id="CHEBI:30413"/>
    </cofactor>
</comment>
<proteinExistence type="inferred from homology"/>
<dbReference type="PRINTS" id="PR00465">
    <property type="entry name" value="EP450IV"/>
</dbReference>
<dbReference type="GO" id="GO:0004497">
    <property type="term" value="F:monooxygenase activity"/>
    <property type="evidence" value="ECO:0007669"/>
    <property type="project" value="UniProtKB-KW"/>
</dbReference>
<keyword evidence="7" id="KW-0560">Oxidoreductase</keyword>
<evidence type="ECO:0000313" key="9">
    <source>
        <dbReference type="Proteomes" id="UP000716446"/>
    </source>
</evidence>
<dbReference type="CDD" id="cd11058">
    <property type="entry name" value="CYP60B-like"/>
    <property type="match status" value="1"/>
</dbReference>
<dbReference type="GO" id="GO:0020037">
    <property type="term" value="F:heme binding"/>
    <property type="evidence" value="ECO:0007669"/>
    <property type="project" value="InterPro"/>
</dbReference>
<keyword evidence="9" id="KW-1185">Reference proteome</keyword>
<evidence type="ECO:0000313" key="8">
    <source>
        <dbReference type="EMBL" id="CAD0088154.1"/>
    </source>
</evidence>
<dbReference type="InterPro" id="IPR002403">
    <property type="entry name" value="Cyt_P450_E_grp-IV"/>
</dbReference>
<dbReference type="EMBL" id="CAIJEN010000006">
    <property type="protein sequence ID" value="CAD0088154.1"/>
    <property type="molecule type" value="Genomic_DNA"/>
</dbReference>
<dbReference type="InterPro" id="IPR036396">
    <property type="entry name" value="Cyt_P450_sf"/>
</dbReference>
<dbReference type="InterPro" id="IPR017972">
    <property type="entry name" value="Cyt_P450_CS"/>
</dbReference>
<sequence length="476" mass="53548">PQCLALYVAFVAWDVFFGPLSHIPGPKLWAASNVPKAIMIWTGSEAQTIQKLHEQYGPAVRTASRELSFNDAAAWKVIYGRRTGGKTKTFEKDDNFYITDPKAARHIGIADDPNHTRQRQILANSSSDKALHDQEPLLKRWAGVMVTKLKEVAAANKAVDMVSYYSFTTFGEPLYMLEKSEYAPWVKLIFGSMKVISKLIAIRQLPFMPWLLPKLTPESVRRKQRQNEKWSADRVDRRLARDPGQPDIWTEVLRRSDDGLGDATAGMSLREMHTNATVFMIAGTETTATLLSGLTYYLLINPDKLAKLVAEIRGAFTLETDITVDELARLPYLRACVEEGLRMYPPVPAGLPRKVPEEGAMIAGKFVPGNVTVSVNSWATYQSTTNFRNPTNFVPERFLGDPEYATDNIAALQPFSLGPRNCLGKNLAYFEMRLLLTMVLFNFDLSLEEASKGWAKQKVLILWDKRPLMVKLTAVR</sequence>
<dbReference type="Gene3D" id="1.10.630.10">
    <property type="entry name" value="Cytochrome P450"/>
    <property type="match status" value="1"/>
</dbReference>
<dbReference type="PROSITE" id="PS00086">
    <property type="entry name" value="CYTOCHROME_P450"/>
    <property type="match status" value="1"/>
</dbReference>
<evidence type="ECO:0008006" key="10">
    <source>
        <dbReference type="Google" id="ProtNLM"/>
    </source>
</evidence>
<evidence type="ECO:0000256" key="1">
    <source>
        <dbReference type="ARBA" id="ARBA00001971"/>
    </source>
</evidence>